<gene>
    <name evidence="1" type="primary">rnz</name>
</gene>
<accession>A0A4D6WX22</accession>
<geneLocation type="plastid" evidence="1"/>
<name>A0A4D6WX22_9FLOR</name>
<reference evidence="1" key="2">
    <citation type="submission" date="2019-04" db="EMBL/GenBank/DDBJ databases">
        <authorList>
            <person name="Pasella M."/>
        </authorList>
    </citation>
    <scope>NUCLEOTIDE SEQUENCE</scope>
    <source>
        <strain evidence="1">15261_2</strain>
    </source>
</reference>
<sequence length="82" mass="9573">MQLEQYGSFLSNKAKNYYLVQGPLYGQLKKGSDFILPDGSFFKGKNFTSLNLVGQQFSFFLNYYLSRNILENSLFSNILFYR</sequence>
<organism evidence="1">
    <name type="scientific">Haraldiophyllum bonnemaisonii</name>
    <dbReference type="NCBI Taxonomy" id="167977"/>
    <lineage>
        <taxon>Eukaryota</taxon>
        <taxon>Rhodophyta</taxon>
        <taxon>Florideophyceae</taxon>
        <taxon>Rhodymeniophycidae</taxon>
        <taxon>Ceramiales</taxon>
        <taxon>Delesseriaceae</taxon>
        <taxon>Haraldiophyllum</taxon>
    </lineage>
</organism>
<proteinExistence type="predicted"/>
<dbReference type="EMBL" id="MK814671">
    <property type="protein sequence ID" value="QCI06980.1"/>
    <property type="molecule type" value="Genomic_DNA"/>
</dbReference>
<evidence type="ECO:0000313" key="1">
    <source>
        <dbReference type="EMBL" id="QCI06980.1"/>
    </source>
</evidence>
<keyword evidence="1" id="KW-0934">Plastid</keyword>
<protein>
    <submittedName>
        <fullName evidence="1">Ribonuclease Z</fullName>
    </submittedName>
</protein>
<reference evidence="1" key="1">
    <citation type="journal article" date="2019" name="Mol. Phylogenet. Evol.">
        <title>Morphological evolution and classification of the red algal order Ceramiales inferred using plastid phylogenomics.</title>
        <authorList>
            <person name="Diaz-Tapia P."/>
            <person name="Pasella M.M."/>
            <person name="Verbruggen H."/>
            <person name="Maggs C.A."/>
        </authorList>
    </citation>
    <scope>NUCLEOTIDE SEQUENCE</scope>
    <source>
        <strain evidence="1">15261_2</strain>
    </source>
</reference>
<dbReference type="AlphaFoldDB" id="A0A4D6WX22"/>